<accession>A0ABX7P344</accession>
<evidence type="ECO:0000313" key="1">
    <source>
        <dbReference type="EMBL" id="QSQ24866.1"/>
    </source>
</evidence>
<name>A0ABX7P344_9BACT</name>
<keyword evidence="2" id="KW-1185">Reference proteome</keyword>
<organism evidence="1 2">
    <name type="scientific">Pyxidicoccus parkwayensis</name>
    <dbReference type="NCBI Taxonomy" id="2813578"/>
    <lineage>
        <taxon>Bacteria</taxon>
        <taxon>Pseudomonadati</taxon>
        <taxon>Myxococcota</taxon>
        <taxon>Myxococcia</taxon>
        <taxon>Myxococcales</taxon>
        <taxon>Cystobacterineae</taxon>
        <taxon>Myxococcaceae</taxon>
        <taxon>Pyxidicoccus</taxon>
    </lineage>
</organism>
<evidence type="ECO:0000313" key="2">
    <source>
        <dbReference type="Proteomes" id="UP000662747"/>
    </source>
</evidence>
<dbReference type="Proteomes" id="UP000662747">
    <property type="component" value="Chromosome"/>
</dbReference>
<proteinExistence type="predicted"/>
<sequence length="143" mass="15882">MPLAQRGRRGTLAQKGIVGFMKDLASDEHQRSLVALGRRLEAKGFWFRPRAYFAPNGILVGFPPTPSAPAVPQAAREYLAEHIQVIRRAVLLYHSGESWEARVTRHGGPHWGRQADTLDELEEVALEALGTDAVPPSPRWLLV</sequence>
<gene>
    <name evidence="1" type="ORF">JY651_07970</name>
</gene>
<dbReference type="RefSeq" id="WP_206726427.1">
    <property type="nucleotide sequence ID" value="NZ_CP071090.1"/>
</dbReference>
<protein>
    <submittedName>
        <fullName evidence="1">Uncharacterized protein</fullName>
    </submittedName>
</protein>
<reference evidence="1 2" key="1">
    <citation type="submission" date="2021-02" db="EMBL/GenBank/DDBJ databases">
        <title>De Novo genome assembly of isolated myxobacteria.</title>
        <authorList>
            <person name="Stevens D.C."/>
        </authorList>
    </citation>
    <scope>NUCLEOTIDE SEQUENCE [LARGE SCALE GENOMIC DNA]</scope>
    <source>
        <strain evidence="2">SCPEA02</strain>
    </source>
</reference>
<dbReference type="EMBL" id="CP071090">
    <property type="protein sequence ID" value="QSQ24866.1"/>
    <property type="molecule type" value="Genomic_DNA"/>
</dbReference>